<evidence type="ECO:0000313" key="2">
    <source>
        <dbReference type="Proteomes" id="UP000266743"/>
    </source>
</evidence>
<protein>
    <submittedName>
        <fullName evidence="1">Uncharacterized protein</fullName>
    </submittedName>
</protein>
<sequence length="334" mass="35398">MSVKVWVKCSGMTDDEALGIQVLSDGTALDVVEACKGVFRWPKLSPAALCTEGGEIVPPSSAAASLTNLTLQIVQFPPLASVLKRNASHRPLSTGHRKDQVPTTSTPSILCFQNVTIPRRGKRRMNPNAEKREAVGTPTRIARLWDSLPVAELAFVSGSDPCPAQALCAWSCRSKLSFEAPREGISAGNGEESTYCCASSTIDGTKVQHVSENVTLPPDCGRQVPLRSCRLPYVRVGVREEPTPSFRSTATDALTVFEQAIPEVLSPVEGPSKVMPLLGPPVGAGGGGAPCACNKDIKVAKVEADMGNQVAECGLTTTFPVPCMDHISGWCCVI</sequence>
<proteinExistence type="predicted"/>
<dbReference type="Proteomes" id="UP000266743">
    <property type="component" value="Chromosome 11"/>
</dbReference>
<name>A0A3L6KVR7_9TRYP</name>
<organism evidence="1 2">
    <name type="scientific">Trypanosoma brucei equiperdum</name>
    <dbReference type="NCBI Taxonomy" id="630700"/>
    <lineage>
        <taxon>Eukaryota</taxon>
        <taxon>Discoba</taxon>
        <taxon>Euglenozoa</taxon>
        <taxon>Kinetoplastea</taxon>
        <taxon>Metakinetoplastina</taxon>
        <taxon>Trypanosomatida</taxon>
        <taxon>Trypanosomatidae</taxon>
        <taxon>Trypanosoma</taxon>
    </lineage>
</organism>
<reference evidence="1 2" key="1">
    <citation type="submission" date="2018-09" db="EMBL/GenBank/DDBJ databases">
        <title>whole genome sequence of T. equiperdum IVM-t1 strain.</title>
        <authorList>
            <person name="Suganuma K."/>
        </authorList>
    </citation>
    <scope>NUCLEOTIDE SEQUENCE [LARGE SCALE GENOMIC DNA]</scope>
    <source>
        <strain evidence="1 2">IVM-t1</strain>
    </source>
</reference>
<accession>A0A3L6KVR7</accession>
<dbReference type="AlphaFoldDB" id="A0A3L6KVR7"/>
<evidence type="ECO:0000313" key="1">
    <source>
        <dbReference type="EMBL" id="RHW68205.1"/>
    </source>
</evidence>
<gene>
    <name evidence="1" type="ORF">DPX39_110088200</name>
</gene>
<comment type="caution">
    <text evidence="1">The sequence shown here is derived from an EMBL/GenBank/DDBJ whole genome shotgun (WGS) entry which is preliminary data.</text>
</comment>
<dbReference type="EMBL" id="QSBY01000011">
    <property type="protein sequence ID" value="RHW68205.1"/>
    <property type="molecule type" value="Genomic_DNA"/>
</dbReference>